<dbReference type="RefSeq" id="WP_209357424.1">
    <property type="nucleotide sequence ID" value="NZ_CP060010.1"/>
</dbReference>
<reference evidence="1" key="1">
    <citation type="submission" date="2020-07" db="EMBL/GenBank/DDBJ databases">
        <title>Genome sequences of bacteria associated with the marine, planktonic diatom Thalassiosira profunda strain ECT2AJA-044.</title>
        <authorList>
            <person name="Gargas C.B."/>
            <person name="Roberts W.R."/>
            <person name="Alverson A.J."/>
        </authorList>
    </citation>
    <scope>NUCLEOTIDE SEQUENCE</scope>
    <source>
        <strain evidence="1">ECT2AJA-044</strain>
    </source>
</reference>
<dbReference type="AlphaFoldDB" id="A0A975ERA5"/>
<dbReference type="Proteomes" id="UP000665026">
    <property type="component" value="Chromosome"/>
</dbReference>
<name>A0A975ERA5_9RHOB</name>
<sequence length="127" mass="13819">MTTRLHKALRIYETSVALLVLIVALLLPRISAVVVEFIPGADVAIICTGSEYVKVALDEDGTPVEVHETQDSDCLRTLALDVTETPTPAWQTLARDYSFAFSLHEHPAPAGETLKTLEPSRAPPVLI</sequence>
<gene>
    <name evidence="1" type="ORF">HZ995_04180</name>
</gene>
<evidence type="ECO:0000313" key="1">
    <source>
        <dbReference type="EMBL" id="QTN36725.1"/>
    </source>
</evidence>
<dbReference type="EMBL" id="CP060010">
    <property type="protein sequence ID" value="QTN36725.1"/>
    <property type="molecule type" value="Genomic_DNA"/>
</dbReference>
<accession>A0A975ERA5</accession>
<proteinExistence type="predicted"/>
<organism evidence="1 2">
    <name type="scientific">Cognatishimia activa</name>
    <dbReference type="NCBI Taxonomy" id="1715691"/>
    <lineage>
        <taxon>Bacteria</taxon>
        <taxon>Pseudomonadati</taxon>
        <taxon>Pseudomonadota</taxon>
        <taxon>Alphaproteobacteria</taxon>
        <taxon>Rhodobacterales</taxon>
        <taxon>Paracoccaceae</taxon>
        <taxon>Cognatishimia</taxon>
    </lineage>
</organism>
<dbReference type="KEGG" id="cact:HZ995_04180"/>
<protein>
    <submittedName>
        <fullName evidence="1">Uncharacterized protein</fullName>
    </submittedName>
</protein>
<evidence type="ECO:0000313" key="2">
    <source>
        <dbReference type="Proteomes" id="UP000665026"/>
    </source>
</evidence>